<keyword evidence="1" id="KW-0472">Membrane</keyword>
<keyword evidence="3" id="KW-1185">Reference proteome</keyword>
<dbReference type="EMBL" id="ML978067">
    <property type="protein sequence ID" value="KAF2019792.1"/>
    <property type="molecule type" value="Genomic_DNA"/>
</dbReference>
<sequence>MHSPIECLFVEVMLSIALSVTACPFHFYLRRDVWDTVTPERKRVYICGGGAGCYASIRHVVILCSNSYRGSSHSECGNTCIRCLDAGKKGHDGCIFRYSLSTDGVWIVVATDTYRSYCTVSNKAM</sequence>
<accession>A0A6A5Y2M7</accession>
<evidence type="ECO:0000256" key="1">
    <source>
        <dbReference type="SAM" id="Phobius"/>
    </source>
</evidence>
<feature type="transmembrane region" description="Helical" evidence="1">
    <location>
        <begin position="7"/>
        <end position="29"/>
    </location>
</feature>
<dbReference type="Proteomes" id="UP000799778">
    <property type="component" value="Unassembled WGS sequence"/>
</dbReference>
<evidence type="ECO:0000313" key="3">
    <source>
        <dbReference type="Proteomes" id="UP000799778"/>
    </source>
</evidence>
<proteinExistence type="predicted"/>
<dbReference type="GeneID" id="54278363"/>
<evidence type="ECO:0000313" key="2">
    <source>
        <dbReference type="EMBL" id="KAF2019792.1"/>
    </source>
</evidence>
<keyword evidence="1" id="KW-1133">Transmembrane helix</keyword>
<dbReference type="RefSeq" id="XP_033388131.1">
    <property type="nucleotide sequence ID" value="XM_033520966.1"/>
</dbReference>
<dbReference type="AlphaFoldDB" id="A0A6A5Y2M7"/>
<gene>
    <name evidence="2" type="ORF">BU24DRAFT_127289</name>
</gene>
<keyword evidence="1" id="KW-0812">Transmembrane</keyword>
<name>A0A6A5Y2M7_9PLEO</name>
<protein>
    <submittedName>
        <fullName evidence="2">Uncharacterized protein</fullName>
    </submittedName>
</protein>
<organism evidence="2 3">
    <name type="scientific">Aaosphaeria arxii CBS 175.79</name>
    <dbReference type="NCBI Taxonomy" id="1450172"/>
    <lineage>
        <taxon>Eukaryota</taxon>
        <taxon>Fungi</taxon>
        <taxon>Dikarya</taxon>
        <taxon>Ascomycota</taxon>
        <taxon>Pezizomycotina</taxon>
        <taxon>Dothideomycetes</taxon>
        <taxon>Pleosporomycetidae</taxon>
        <taxon>Pleosporales</taxon>
        <taxon>Pleosporales incertae sedis</taxon>
        <taxon>Aaosphaeria</taxon>
    </lineage>
</organism>
<reference evidence="2" key="1">
    <citation type="journal article" date="2020" name="Stud. Mycol.">
        <title>101 Dothideomycetes genomes: a test case for predicting lifestyles and emergence of pathogens.</title>
        <authorList>
            <person name="Haridas S."/>
            <person name="Albert R."/>
            <person name="Binder M."/>
            <person name="Bloem J."/>
            <person name="Labutti K."/>
            <person name="Salamov A."/>
            <person name="Andreopoulos B."/>
            <person name="Baker S."/>
            <person name="Barry K."/>
            <person name="Bills G."/>
            <person name="Bluhm B."/>
            <person name="Cannon C."/>
            <person name="Castanera R."/>
            <person name="Culley D."/>
            <person name="Daum C."/>
            <person name="Ezra D."/>
            <person name="Gonzalez J."/>
            <person name="Henrissat B."/>
            <person name="Kuo A."/>
            <person name="Liang C."/>
            <person name="Lipzen A."/>
            <person name="Lutzoni F."/>
            <person name="Magnuson J."/>
            <person name="Mondo S."/>
            <person name="Nolan M."/>
            <person name="Ohm R."/>
            <person name="Pangilinan J."/>
            <person name="Park H.-J."/>
            <person name="Ramirez L."/>
            <person name="Alfaro M."/>
            <person name="Sun H."/>
            <person name="Tritt A."/>
            <person name="Yoshinaga Y."/>
            <person name="Zwiers L.-H."/>
            <person name="Turgeon B."/>
            <person name="Goodwin S."/>
            <person name="Spatafora J."/>
            <person name="Crous P."/>
            <person name="Grigoriev I."/>
        </authorList>
    </citation>
    <scope>NUCLEOTIDE SEQUENCE</scope>
    <source>
        <strain evidence="2">CBS 175.79</strain>
    </source>
</reference>